<feature type="domain" description="BPL/LPL catalytic" evidence="7">
    <location>
        <begin position="1"/>
        <end position="177"/>
    </location>
</feature>
<accession>A0A511AZ90</accession>
<dbReference type="CDD" id="cd16442">
    <property type="entry name" value="BPL"/>
    <property type="match status" value="1"/>
</dbReference>
<evidence type="ECO:0000256" key="4">
    <source>
        <dbReference type="ARBA" id="ARBA00023267"/>
    </source>
</evidence>
<dbReference type="PROSITE" id="PS51733">
    <property type="entry name" value="BPL_LPL_CATALYTIC"/>
    <property type="match status" value="1"/>
</dbReference>
<reference evidence="8 9" key="1">
    <citation type="submission" date="2019-07" db="EMBL/GenBank/DDBJ databases">
        <title>Whole genome shotgun sequence of Gluconobacter wancherniae NBRC 103581.</title>
        <authorList>
            <person name="Hosoyama A."/>
            <person name="Uohara A."/>
            <person name="Ohji S."/>
            <person name="Ichikawa N."/>
        </authorList>
    </citation>
    <scope>NUCLEOTIDE SEQUENCE [LARGE SCALE GENOMIC DNA]</scope>
    <source>
        <strain evidence="8 9">NBRC 103581</strain>
    </source>
</reference>
<keyword evidence="9" id="KW-1185">Reference proteome</keyword>
<dbReference type="Gene3D" id="2.30.30.100">
    <property type="match status" value="1"/>
</dbReference>
<evidence type="ECO:0000256" key="5">
    <source>
        <dbReference type="ARBA" id="ARBA00024227"/>
    </source>
</evidence>
<dbReference type="PANTHER" id="PTHR12835:SF5">
    <property type="entry name" value="BIOTIN--PROTEIN LIGASE"/>
    <property type="match status" value="1"/>
</dbReference>
<dbReference type="SUPFAM" id="SSF50037">
    <property type="entry name" value="C-terminal domain of transcriptional repressors"/>
    <property type="match status" value="1"/>
</dbReference>
<comment type="caution">
    <text evidence="8">The sequence shown here is derived from an EMBL/GenBank/DDBJ whole genome shotgun (WGS) entry which is preliminary data.</text>
</comment>
<gene>
    <name evidence="8" type="ORF">GWA01_12580</name>
</gene>
<evidence type="ECO:0000313" key="8">
    <source>
        <dbReference type="EMBL" id="GEK93488.1"/>
    </source>
</evidence>
<keyword evidence="1 8" id="KW-0436">Ligase</keyword>
<dbReference type="GO" id="GO:0004077">
    <property type="term" value="F:biotin--[biotin carboxyl-carrier protein] ligase activity"/>
    <property type="evidence" value="ECO:0007669"/>
    <property type="project" value="UniProtKB-EC"/>
</dbReference>
<dbReference type="SUPFAM" id="SSF55681">
    <property type="entry name" value="Class II aaRS and biotin synthetases"/>
    <property type="match status" value="1"/>
</dbReference>
<name>A0A511AZ90_9PROT</name>
<dbReference type="Proteomes" id="UP000321230">
    <property type="component" value="Unassembled WGS sequence"/>
</dbReference>
<dbReference type="EC" id="6.3.4.15" evidence="5"/>
<evidence type="ECO:0000259" key="7">
    <source>
        <dbReference type="PROSITE" id="PS51733"/>
    </source>
</evidence>
<dbReference type="InterPro" id="IPR004408">
    <property type="entry name" value="Biotin_CoA_COase_ligase"/>
</dbReference>
<dbReference type="Pfam" id="PF02237">
    <property type="entry name" value="BPL_C"/>
    <property type="match status" value="1"/>
</dbReference>
<dbReference type="RefSeq" id="WP_146795021.1">
    <property type="nucleotide sequence ID" value="NZ_BARC01000013.1"/>
</dbReference>
<evidence type="ECO:0000256" key="1">
    <source>
        <dbReference type="ARBA" id="ARBA00022598"/>
    </source>
</evidence>
<dbReference type="InterPro" id="IPR045864">
    <property type="entry name" value="aa-tRNA-synth_II/BPL/LPL"/>
</dbReference>
<evidence type="ECO:0000256" key="2">
    <source>
        <dbReference type="ARBA" id="ARBA00022741"/>
    </source>
</evidence>
<keyword evidence="3" id="KW-0067">ATP-binding</keyword>
<dbReference type="GO" id="GO:0005524">
    <property type="term" value="F:ATP binding"/>
    <property type="evidence" value="ECO:0007669"/>
    <property type="project" value="UniProtKB-KW"/>
</dbReference>
<dbReference type="Gene3D" id="3.30.930.10">
    <property type="entry name" value="Bira Bifunctional Protein, Domain 2"/>
    <property type="match status" value="1"/>
</dbReference>
<comment type="catalytic activity">
    <reaction evidence="6">
        <text>biotin + L-lysyl-[protein] + ATP = N(6)-biotinyl-L-lysyl-[protein] + AMP + diphosphate + H(+)</text>
        <dbReference type="Rhea" id="RHEA:11756"/>
        <dbReference type="Rhea" id="RHEA-COMP:9752"/>
        <dbReference type="Rhea" id="RHEA-COMP:10505"/>
        <dbReference type="ChEBI" id="CHEBI:15378"/>
        <dbReference type="ChEBI" id="CHEBI:29969"/>
        <dbReference type="ChEBI" id="CHEBI:30616"/>
        <dbReference type="ChEBI" id="CHEBI:33019"/>
        <dbReference type="ChEBI" id="CHEBI:57586"/>
        <dbReference type="ChEBI" id="CHEBI:83144"/>
        <dbReference type="ChEBI" id="CHEBI:456215"/>
        <dbReference type="EC" id="6.3.4.15"/>
    </reaction>
</comment>
<dbReference type="InterPro" id="IPR008988">
    <property type="entry name" value="Transcriptional_repressor_C"/>
</dbReference>
<dbReference type="Pfam" id="PF03099">
    <property type="entry name" value="BPL_LplA_LipB"/>
    <property type="match status" value="1"/>
</dbReference>
<evidence type="ECO:0000313" key="9">
    <source>
        <dbReference type="Proteomes" id="UP000321230"/>
    </source>
</evidence>
<dbReference type="OrthoDB" id="9807064at2"/>
<dbReference type="PANTHER" id="PTHR12835">
    <property type="entry name" value="BIOTIN PROTEIN LIGASE"/>
    <property type="match status" value="1"/>
</dbReference>
<keyword evidence="2" id="KW-0547">Nucleotide-binding</keyword>
<dbReference type="AlphaFoldDB" id="A0A511AZ90"/>
<dbReference type="EMBL" id="BJUZ01000001">
    <property type="protein sequence ID" value="GEK93488.1"/>
    <property type="molecule type" value="Genomic_DNA"/>
</dbReference>
<evidence type="ECO:0000256" key="6">
    <source>
        <dbReference type="ARBA" id="ARBA00047846"/>
    </source>
</evidence>
<dbReference type="InterPro" id="IPR003142">
    <property type="entry name" value="BPL_C"/>
</dbReference>
<keyword evidence="4" id="KW-0092">Biotin</keyword>
<evidence type="ECO:0000256" key="3">
    <source>
        <dbReference type="ARBA" id="ARBA00022840"/>
    </source>
</evidence>
<dbReference type="GO" id="GO:0005737">
    <property type="term" value="C:cytoplasm"/>
    <property type="evidence" value="ECO:0007669"/>
    <property type="project" value="TreeGrafter"/>
</dbReference>
<protein>
    <recommendedName>
        <fullName evidence="5">biotin--[biotin carboxyl-carrier protein] ligase</fullName>
        <ecNumber evidence="5">6.3.4.15</ecNumber>
    </recommendedName>
</protein>
<dbReference type="NCBIfam" id="TIGR00121">
    <property type="entry name" value="birA_ligase"/>
    <property type="match status" value="1"/>
</dbReference>
<organism evidence="8 9">
    <name type="scientific">Gluconobacter wancherniae NBRC 103581</name>
    <dbReference type="NCBI Taxonomy" id="656744"/>
    <lineage>
        <taxon>Bacteria</taxon>
        <taxon>Pseudomonadati</taxon>
        <taxon>Pseudomonadota</taxon>
        <taxon>Alphaproteobacteria</taxon>
        <taxon>Acetobacterales</taxon>
        <taxon>Acetobacteraceae</taxon>
        <taxon>Gluconobacter</taxon>
    </lineage>
</organism>
<sequence length="241" mass="26277">MKWRFEVYEALQSTSDFCKARAEDGESEGLAVLARRQTAGRGTRGRSWVDPGNNLSFSFVLRFSTDASPLPVLPFIVALAVHGAFAHLAGNCSSVLSLKWPNDLLLDDRKMAGILIEAGGSAHNQWIVVGVGANLVVAPQVPGRELAAFSEIATAPDPLLVAEKITEYFSLWLDRWKTDGFAEIRSAWLSRAHPLGRRLAVQSRETYITGMFSGLDEQGRLLLALESGEILPVITGDVLLD</sequence>
<proteinExistence type="predicted"/>
<dbReference type="InterPro" id="IPR004143">
    <property type="entry name" value="BPL_LPL_catalytic"/>
</dbReference>